<comment type="caution">
    <text evidence="2">The sequence shown here is derived from an EMBL/GenBank/DDBJ whole genome shotgun (WGS) entry which is preliminary data.</text>
</comment>
<evidence type="ECO:0000313" key="3">
    <source>
        <dbReference type="Proteomes" id="UP001500393"/>
    </source>
</evidence>
<dbReference type="RefSeq" id="WP_344217845.1">
    <property type="nucleotide sequence ID" value="NZ_BAAAOS010000033.1"/>
</dbReference>
<sequence>MSKVAVVGLGVMGRGMAANLLKNGHEVVVWNRTASRAEEFVAAGAKAARTPAEAAAGGEAIPDPASFATAWAYKDVEYAARLGDSAGVPAHPILDGARALLAQAVADGHGQDDWSVVNKP</sequence>
<proteinExistence type="predicted"/>
<dbReference type="InterPro" id="IPR036291">
    <property type="entry name" value="NAD(P)-bd_dom_sf"/>
</dbReference>
<dbReference type="InterPro" id="IPR051265">
    <property type="entry name" value="HIBADH-related_NP60_sf"/>
</dbReference>
<dbReference type="PANTHER" id="PTHR43580">
    <property type="entry name" value="OXIDOREDUCTASE GLYR1-RELATED"/>
    <property type="match status" value="1"/>
</dbReference>
<name>A0ABP4PSL0_9ACTN</name>
<keyword evidence="3" id="KW-1185">Reference proteome</keyword>
<gene>
    <name evidence="2" type="ORF">GCM10009789_49700</name>
</gene>
<protein>
    <recommendedName>
        <fullName evidence="1">6-phosphogluconate dehydrogenase NADP-binding domain-containing protein</fullName>
    </recommendedName>
</protein>
<dbReference type="InterPro" id="IPR002204">
    <property type="entry name" value="3-OH-isobutyrate_DH-rel_CS"/>
</dbReference>
<organism evidence="2 3">
    <name type="scientific">Kribbella sancticallisti</name>
    <dbReference type="NCBI Taxonomy" id="460087"/>
    <lineage>
        <taxon>Bacteria</taxon>
        <taxon>Bacillati</taxon>
        <taxon>Actinomycetota</taxon>
        <taxon>Actinomycetes</taxon>
        <taxon>Propionibacteriales</taxon>
        <taxon>Kribbellaceae</taxon>
        <taxon>Kribbella</taxon>
    </lineage>
</organism>
<reference evidence="3" key="1">
    <citation type="journal article" date="2019" name="Int. J. Syst. Evol. Microbiol.">
        <title>The Global Catalogue of Microorganisms (GCM) 10K type strain sequencing project: providing services to taxonomists for standard genome sequencing and annotation.</title>
        <authorList>
            <consortium name="The Broad Institute Genomics Platform"/>
            <consortium name="The Broad Institute Genome Sequencing Center for Infectious Disease"/>
            <person name="Wu L."/>
            <person name="Ma J."/>
        </authorList>
    </citation>
    <scope>NUCLEOTIDE SEQUENCE [LARGE SCALE GENOMIC DNA]</scope>
    <source>
        <strain evidence="3">JCM 14969</strain>
    </source>
</reference>
<dbReference type="PROSITE" id="PS00895">
    <property type="entry name" value="3_HYDROXYISOBUT_DH"/>
    <property type="match status" value="1"/>
</dbReference>
<feature type="domain" description="6-phosphogluconate dehydrogenase NADP-binding" evidence="1">
    <location>
        <begin position="3"/>
        <end position="59"/>
    </location>
</feature>
<dbReference type="Gene3D" id="3.40.50.720">
    <property type="entry name" value="NAD(P)-binding Rossmann-like Domain"/>
    <property type="match status" value="1"/>
</dbReference>
<dbReference type="Proteomes" id="UP001500393">
    <property type="component" value="Unassembled WGS sequence"/>
</dbReference>
<dbReference type="SUPFAM" id="SSF51735">
    <property type="entry name" value="NAD(P)-binding Rossmann-fold domains"/>
    <property type="match status" value="1"/>
</dbReference>
<dbReference type="InterPro" id="IPR006115">
    <property type="entry name" value="6PGDH_NADP-bd"/>
</dbReference>
<evidence type="ECO:0000259" key="1">
    <source>
        <dbReference type="Pfam" id="PF03446"/>
    </source>
</evidence>
<evidence type="ECO:0000313" key="2">
    <source>
        <dbReference type="EMBL" id="GAA1590141.1"/>
    </source>
</evidence>
<dbReference type="Pfam" id="PF03446">
    <property type="entry name" value="NAD_binding_2"/>
    <property type="match status" value="1"/>
</dbReference>
<dbReference type="InterPro" id="IPR008927">
    <property type="entry name" value="6-PGluconate_DH-like_C_sf"/>
</dbReference>
<dbReference type="SUPFAM" id="SSF48179">
    <property type="entry name" value="6-phosphogluconate dehydrogenase C-terminal domain-like"/>
    <property type="match status" value="1"/>
</dbReference>
<dbReference type="EMBL" id="BAAAOS010000033">
    <property type="protein sequence ID" value="GAA1590141.1"/>
    <property type="molecule type" value="Genomic_DNA"/>
</dbReference>
<accession>A0ABP4PSL0</accession>
<dbReference type="PANTHER" id="PTHR43580:SF2">
    <property type="entry name" value="CYTOKINE-LIKE NUCLEAR FACTOR N-PAC"/>
    <property type="match status" value="1"/>
</dbReference>